<evidence type="ECO:0000256" key="2">
    <source>
        <dbReference type="ARBA" id="ARBA00022679"/>
    </source>
</evidence>
<dbReference type="Pfam" id="PF12804">
    <property type="entry name" value="NTP_transf_3"/>
    <property type="match status" value="1"/>
</dbReference>
<dbReference type="EMBL" id="CP155447">
    <property type="protein sequence ID" value="XBH07242.1"/>
    <property type="molecule type" value="Genomic_DNA"/>
</dbReference>
<gene>
    <name evidence="9" type="ORF">V5E97_14715</name>
</gene>
<dbReference type="InterPro" id="IPR025877">
    <property type="entry name" value="MobA-like_NTP_Trfase"/>
</dbReference>
<evidence type="ECO:0000256" key="1">
    <source>
        <dbReference type="ARBA" id="ARBA00022490"/>
    </source>
</evidence>
<keyword evidence="3" id="KW-0479">Metal-binding</keyword>
<dbReference type="GO" id="GO:0006777">
    <property type="term" value="P:Mo-molybdopterin cofactor biosynthetic process"/>
    <property type="evidence" value="ECO:0007669"/>
    <property type="project" value="UniProtKB-KW"/>
</dbReference>
<reference evidence="9" key="1">
    <citation type="submission" date="2024-05" db="EMBL/GenBank/DDBJ databases">
        <title>Planctomycetes of the genus Singulisphaera possess chitinolytic capabilities.</title>
        <authorList>
            <person name="Ivanova A."/>
        </authorList>
    </citation>
    <scope>NUCLEOTIDE SEQUENCE</scope>
    <source>
        <strain evidence="9">Ch08T</strain>
    </source>
</reference>
<dbReference type="PANTHER" id="PTHR19136:SF81">
    <property type="entry name" value="MOLYBDENUM COFACTOR GUANYLYLTRANSFERASE"/>
    <property type="match status" value="1"/>
</dbReference>
<dbReference type="RefSeq" id="WP_406700085.1">
    <property type="nucleotide sequence ID" value="NZ_CP155447.1"/>
</dbReference>
<evidence type="ECO:0000256" key="7">
    <source>
        <dbReference type="ARBA" id="ARBA00023150"/>
    </source>
</evidence>
<dbReference type="PANTHER" id="PTHR19136">
    <property type="entry name" value="MOLYBDENUM COFACTOR GUANYLYLTRANSFERASE"/>
    <property type="match status" value="1"/>
</dbReference>
<keyword evidence="7" id="KW-0501">Molybdenum cofactor biosynthesis</keyword>
<keyword evidence="2 9" id="KW-0808">Transferase</keyword>
<dbReference type="CDD" id="cd02503">
    <property type="entry name" value="MobA"/>
    <property type="match status" value="1"/>
</dbReference>
<dbReference type="InterPro" id="IPR013482">
    <property type="entry name" value="Molybde_CF_guanTrfase"/>
</dbReference>
<keyword evidence="1" id="KW-0963">Cytoplasm</keyword>
<dbReference type="GO" id="GO:0046872">
    <property type="term" value="F:metal ion binding"/>
    <property type="evidence" value="ECO:0007669"/>
    <property type="project" value="UniProtKB-KW"/>
</dbReference>
<evidence type="ECO:0000256" key="5">
    <source>
        <dbReference type="ARBA" id="ARBA00022842"/>
    </source>
</evidence>
<dbReference type="GO" id="GO:0005525">
    <property type="term" value="F:GTP binding"/>
    <property type="evidence" value="ECO:0007669"/>
    <property type="project" value="UniProtKB-KW"/>
</dbReference>
<dbReference type="InterPro" id="IPR029044">
    <property type="entry name" value="Nucleotide-diphossugar_trans"/>
</dbReference>
<dbReference type="EC" id="2.7.7.77" evidence="9"/>
<protein>
    <submittedName>
        <fullName evidence="9">Molybdenum cofactor guanylyltransferase</fullName>
        <ecNumber evidence="9">2.7.7.77</ecNumber>
    </submittedName>
</protein>
<accession>A0AAU7CQ43</accession>
<name>A0AAU7CQ43_9BACT</name>
<evidence type="ECO:0000313" key="9">
    <source>
        <dbReference type="EMBL" id="XBH07242.1"/>
    </source>
</evidence>
<evidence type="ECO:0000259" key="8">
    <source>
        <dbReference type="Pfam" id="PF12804"/>
    </source>
</evidence>
<keyword evidence="6" id="KW-0342">GTP-binding</keyword>
<proteinExistence type="predicted"/>
<keyword evidence="9" id="KW-0548">Nucleotidyltransferase</keyword>
<evidence type="ECO:0000256" key="6">
    <source>
        <dbReference type="ARBA" id="ARBA00023134"/>
    </source>
</evidence>
<dbReference type="Gene3D" id="3.90.550.10">
    <property type="entry name" value="Spore Coat Polysaccharide Biosynthesis Protein SpsA, Chain A"/>
    <property type="match status" value="1"/>
</dbReference>
<organism evidence="9">
    <name type="scientific">Singulisphaera sp. Ch08</name>
    <dbReference type="NCBI Taxonomy" id="3120278"/>
    <lineage>
        <taxon>Bacteria</taxon>
        <taxon>Pseudomonadati</taxon>
        <taxon>Planctomycetota</taxon>
        <taxon>Planctomycetia</taxon>
        <taxon>Isosphaerales</taxon>
        <taxon>Isosphaeraceae</taxon>
        <taxon>Singulisphaera</taxon>
    </lineage>
</organism>
<sequence>MGQPKAWLAFGPERLLQRVVRIVGEAADVVVVVAAPGQECPPLPNSVRIVRDSVSGRGPLQGLAAGMAALPASAEIVFATATDAPFLRPAWISRLRELIGENDLAIPFVGDFHHPLSAVYRRATSLPAIENLLGQNRRRLLDLMDALQTRVVDGDELRLVDPELASLRNLNTPEDYVKAISDAGLAASFP</sequence>
<evidence type="ECO:0000256" key="3">
    <source>
        <dbReference type="ARBA" id="ARBA00022723"/>
    </source>
</evidence>
<dbReference type="GO" id="GO:0061603">
    <property type="term" value="F:molybdenum cofactor guanylyltransferase activity"/>
    <property type="evidence" value="ECO:0007669"/>
    <property type="project" value="UniProtKB-EC"/>
</dbReference>
<dbReference type="SUPFAM" id="SSF53448">
    <property type="entry name" value="Nucleotide-diphospho-sugar transferases"/>
    <property type="match status" value="1"/>
</dbReference>
<dbReference type="AlphaFoldDB" id="A0AAU7CQ43"/>
<feature type="domain" description="MobA-like NTP transferase" evidence="8">
    <location>
        <begin position="1"/>
        <end position="142"/>
    </location>
</feature>
<keyword evidence="5" id="KW-0460">Magnesium</keyword>
<evidence type="ECO:0000256" key="4">
    <source>
        <dbReference type="ARBA" id="ARBA00022741"/>
    </source>
</evidence>
<keyword evidence="4" id="KW-0547">Nucleotide-binding</keyword>